<protein>
    <recommendedName>
        <fullName evidence="3">HTH tetR-type domain-containing protein</fullName>
    </recommendedName>
</protein>
<feature type="domain" description="HTH tetR-type" evidence="3">
    <location>
        <begin position="14"/>
        <end position="74"/>
    </location>
</feature>
<dbReference type="SUPFAM" id="SSF48498">
    <property type="entry name" value="Tetracyclin repressor-like, C-terminal domain"/>
    <property type="match status" value="1"/>
</dbReference>
<keyword evidence="5" id="KW-1185">Reference proteome</keyword>
<dbReference type="InterPro" id="IPR001647">
    <property type="entry name" value="HTH_TetR"/>
</dbReference>
<dbReference type="Pfam" id="PF00440">
    <property type="entry name" value="TetR_N"/>
    <property type="match status" value="1"/>
</dbReference>
<dbReference type="GO" id="GO:0003677">
    <property type="term" value="F:DNA binding"/>
    <property type="evidence" value="ECO:0007669"/>
    <property type="project" value="UniProtKB-UniRule"/>
</dbReference>
<dbReference type="AlphaFoldDB" id="B0VGB2"/>
<evidence type="ECO:0000313" key="4">
    <source>
        <dbReference type="EMBL" id="CAO80349.1"/>
    </source>
</evidence>
<dbReference type="PROSITE" id="PS50977">
    <property type="entry name" value="HTH_TETR_2"/>
    <property type="match status" value="1"/>
</dbReference>
<dbReference type="HOGENOM" id="CLU_069356_12_3_0"/>
<dbReference type="EMBL" id="CU466930">
    <property type="protein sequence ID" value="CAO80349.1"/>
    <property type="molecule type" value="Genomic_DNA"/>
</dbReference>
<dbReference type="InterPro" id="IPR013570">
    <property type="entry name" value="Tscrpt_reg_YsiA_C"/>
</dbReference>
<dbReference type="PRINTS" id="PR00455">
    <property type="entry name" value="HTHTETR"/>
</dbReference>
<dbReference type="Gene3D" id="1.10.357.10">
    <property type="entry name" value="Tetracycline Repressor, domain 2"/>
    <property type="match status" value="1"/>
</dbReference>
<reference evidence="4 5" key="1">
    <citation type="journal article" date="2008" name="J. Bacteriol.">
        <title>'Candidatus Cloacamonas acidaminovorans': genome sequence reconstruction provides a first glimpse of a new bacterial division.</title>
        <authorList>
            <person name="Pelletier E."/>
            <person name="Kreimeyer A."/>
            <person name="Bocs S."/>
            <person name="Rouy Z."/>
            <person name="Gyapay G."/>
            <person name="Chouari R."/>
            <person name="Riviere D."/>
            <person name="Ganesan A."/>
            <person name="Daegelen P."/>
            <person name="Sghir A."/>
            <person name="Cohen G.N."/>
            <person name="Medigue C."/>
            <person name="Weissenbach J."/>
            <person name="Le Paslier D."/>
        </authorList>
    </citation>
    <scope>NUCLEOTIDE SEQUENCE [LARGE SCALE GENOMIC DNA]</scope>
    <source>
        <strain evidence="5">Evry</strain>
    </source>
</reference>
<evidence type="ECO:0000259" key="3">
    <source>
        <dbReference type="PROSITE" id="PS50977"/>
    </source>
</evidence>
<evidence type="ECO:0000313" key="5">
    <source>
        <dbReference type="Proteomes" id="UP000002019"/>
    </source>
</evidence>
<evidence type="ECO:0000256" key="1">
    <source>
        <dbReference type="ARBA" id="ARBA00023125"/>
    </source>
</evidence>
<dbReference type="SUPFAM" id="SSF46689">
    <property type="entry name" value="Homeodomain-like"/>
    <property type="match status" value="1"/>
</dbReference>
<dbReference type="STRING" id="459349.CLOAM0447"/>
<dbReference type="PANTHER" id="PTHR43479:SF11">
    <property type="entry name" value="ACREF_ENVCD OPERON REPRESSOR-RELATED"/>
    <property type="match status" value="1"/>
</dbReference>
<dbReference type="InterPro" id="IPR023772">
    <property type="entry name" value="DNA-bd_HTH_TetR-type_CS"/>
</dbReference>
<organism evidence="4 5">
    <name type="scientific">Cloacimonas acidaminovorans (strain Evry)</name>
    <dbReference type="NCBI Taxonomy" id="459349"/>
    <lineage>
        <taxon>Bacteria</taxon>
        <taxon>Pseudomonadati</taxon>
        <taxon>Candidatus Cloacimonadota</taxon>
        <taxon>Candidatus Cloacimonadia</taxon>
        <taxon>Candidatus Cloacimonadales</taxon>
        <taxon>Candidatus Cloacimonadaceae</taxon>
        <taxon>Candidatus Cloacimonas</taxon>
    </lineage>
</organism>
<accession>B0VGB2</accession>
<evidence type="ECO:0000256" key="2">
    <source>
        <dbReference type="PROSITE-ProRule" id="PRU00335"/>
    </source>
</evidence>
<dbReference type="InterPro" id="IPR036271">
    <property type="entry name" value="Tet_transcr_reg_TetR-rel_C_sf"/>
</dbReference>
<dbReference type="Proteomes" id="UP000002019">
    <property type="component" value="Chromosome"/>
</dbReference>
<gene>
    <name evidence="4" type="ordered locus">CLOAM0447</name>
</gene>
<dbReference type="Gene3D" id="1.10.10.60">
    <property type="entry name" value="Homeodomain-like"/>
    <property type="match status" value="1"/>
</dbReference>
<dbReference type="PROSITE" id="PS01081">
    <property type="entry name" value="HTH_TETR_1"/>
    <property type="match status" value="1"/>
</dbReference>
<name>B0VGB2_CLOAI</name>
<feature type="DNA-binding region" description="H-T-H motif" evidence="2">
    <location>
        <begin position="37"/>
        <end position="56"/>
    </location>
</feature>
<dbReference type="PANTHER" id="PTHR43479">
    <property type="entry name" value="ACREF/ENVCD OPERON REPRESSOR-RELATED"/>
    <property type="match status" value="1"/>
</dbReference>
<sequence>MNTYLHKEIRMELTERQKDIIMAGIAIIANQGYEKLTTKNLATKIGVTEAALYRHFKSKRDLVTTLLGYFEELSNKVLQEIREKDYSPLESIRHFVEDRYILFSEHPNLAKVMFSEELFKNDPTFKGQYQCIMHKHKQVMENYIIQAQQEGKIRSDLSPTQLFRIIVGSMRFTVTQWNLSDGAFDLKKEGSELIETIIKLIETKQ</sequence>
<dbReference type="Pfam" id="PF08359">
    <property type="entry name" value="TetR_C_4"/>
    <property type="match status" value="1"/>
</dbReference>
<dbReference type="eggNOG" id="COG1309">
    <property type="taxonomic scope" value="Bacteria"/>
</dbReference>
<keyword evidence="1 2" id="KW-0238">DNA-binding</keyword>
<proteinExistence type="predicted"/>
<dbReference type="InterPro" id="IPR050624">
    <property type="entry name" value="HTH-type_Tx_Regulator"/>
</dbReference>
<dbReference type="KEGG" id="caci:CLOAM0447"/>
<dbReference type="InterPro" id="IPR009057">
    <property type="entry name" value="Homeodomain-like_sf"/>
</dbReference>